<sequence>MLARLFSLFQNKDQAYAVYGKLVGQARNPVFYQDFGVADDIDGRFDMILLHLFIVDRRFEKEGKVAEKVRRQIQEALISDMDRSLREMGVGDMSVGKEVKKMGAAWFGRVKAYSAAVKADAPKPDLAAAIAKNIYKGAETPFAGQMADYALEALQKLASYTFEEMVASEFEFPDIKVEAK</sequence>
<dbReference type="Proteomes" id="UP000183685">
    <property type="component" value="Unassembled WGS sequence"/>
</dbReference>
<proteinExistence type="inferred from homology"/>
<dbReference type="EMBL" id="FNAK01000002">
    <property type="protein sequence ID" value="SDD61051.1"/>
    <property type="molecule type" value="Genomic_DNA"/>
</dbReference>
<evidence type="ECO:0000313" key="4">
    <source>
        <dbReference type="EMBL" id="SDD61051.1"/>
    </source>
</evidence>
<dbReference type="STRING" id="637679.GCA_001550055_02699"/>
<comment type="similarity">
    <text evidence="1">Belongs to the CBP3 family.</text>
</comment>
<dbReference type="PANTHER" id="PTHR12184:SF1">
    <property type="entry name" value="UBIQUINOL-CYTOCHROME-C REDUCTASE COMPLEX ASSEMBLY FACTOR 1"/>
    <property type="match status" value="1"/>
</dbReference>
<dbReference type="OrthoDB" id="7158889at2"/>
<evidence type="ECO:0000313" key="5">
    <source>
        <dbReference type="Proteomes" id="UP000183685"/>
    </source>
</evidence>
<dbReference type="RefSeq" id="WP_068305920.1">
    <property type="nucleotide sequence ID" value="NZ_DAIOMO010000001.1"/>
</dbReference>
<organism evidence="4 5">
    <name type="scientific">Kordiimonas lacus</name>
    <dbReference type="NCBI Taxonomy" id="637679"/>
    <lineage>
        <taxon>Bacteria</taxon>
        <taxon>Pseudomonadati</taxon>
        <taxon>Pseudomonadota</taxon>
        <taxon>Alphaproteobacteria</taxon>
        <taxon>Kordiimonadales</taxon>
        <taxon>Kordiimonadaceae</taxon>
        <taxon>Kordiimonas</taxon>
    </lineage>
</organism>
<feature type="domain" description="Ubiquinol-cytochrome c chaperone" evidence="3">
    <location>
        <begin position="33"/>
        <end position="172"/>
    </location>
</feature>
<evidence type="ECO:0000256" key="2">
    <source>
        <dbReference type="ARBA" id="ARBA00006436"/>
    </source>
</evidence>
<dbReference type="InterPro" id="IPR007129">
    <property type="entry name" value="Ubiqinol_cyt_c_chaperone_CPB3"/>
</dbReference>
<dbReference type="PANTHER" id="PTHR12184">
    <property type="entry name" value="UBIQUINOL-CYTOCHROME C REDUCTASE COMPLEX ASSEMBLY FACTOR 1 FAMILY MEMBER"/>
    <property type="match status" value="1"/>
</dbReference>
<keyword evidence="5" id="KW-1185">Reference proteome</keyword>
<evidence type="ECO:0000256" key="1">
    <source>
        <dbReference type="ARBA" id="ARBA00006407"/>
    </source>
</evidence>
<evidence type="ECO:0000259" key="3">
    <source>
        <dbReference type="Pfam" id="PF03981"/>
    </source>
</evidence>
<protein>
    <submittedName>
        <fullName evidence="4">Cytochrome b pre-mRNA-processing protein 3</fullName>
    </submittedName>
</protein>
<dbReference type="AlphaFoldDB" id="A0A1G6W5C5"/>
<accession>A0A1G6W5C5</accession>
<dbReference type="Pfam" id="PF03981">
    <property type="entry name" value="Ubiq_cyt_C_chap"/>
    <property type="match status" value="1"/>
</dbReference>
<dbReference type="InterPro" id="IPR021150">
    <property type="entry name" value="Ubiq_cyt_c_chap"/>
</dbReference>
<comment type="similarity">
    <text evidence="2">Belongs to the UPF0174 family.</text>
</comment>
<name>A0A1G6W5C5_9PROT</name>
<gene>
    <name evidence="4" type="ORF">SAMN04488071_0984</name>
</gene>
<reference evidence="4 5" key="1">
    <citation type="submission" date="2016-10" db="EMBL/GenBank/DDBJ databases">
        <authorList>
            <person name="de Groot N.N."/>
        </authorList>
    </citation>
    <scope>NUCLEOTIDE SEQUENCE [LARGE SCALE GENOMIC DNA]</scope>
    <source>
        <strain evidence="4 5">CGMCC 1.9109</strain>
    </source>
</reference>